<proteinExistence type="predicted"/>
<dbReference type="EMBL" id="RBZU01000002">
    <property type="protein sequence ID" value="RKP57524.1"/>
    <property type="molecule type" value="Genomic_DNA"/>
</dbReference>
<keyword evidence="4" id="KW-1185">Reference proteome</keyword>
<protein>
    <recommendedName>
        <fullName evidence="2">Protein kinase domain-containing protein</fullName>
    </recommendedName>
</protein>
<dbReference type="RefSeq" id="WP_121084577.1">
    <property type="nucleotide sequence ID" value="NZ_RBZU01000002.1"/>
</dbReference>
<evidence type="ECO:0000256" key="1">
    <source>
        <dbReference type="SAM" id="MobiDB-lite"/>
    </source>
</evidence>
<dbReference type="Proteomes" id="UP000270342">
    <property type="component" value="Unassembled WGS sequence"/>
</dbReference>
<gene>
    <name evidence="3" type="ORF">D7S86_06060</name>
</gene>
<dbReference type="GO" id="GO:0004672">
    <property type="term" value="F:protein kinase activity"/>
    <property type="evidence" value="ECO:0007669"/>
    <property type="project" value="InterPro"/>
</dbReference>
<comment type="caution">
    <text evidence="3">The sequence shown here is derived from an EMBL/GenBank/DDBJ whole genome shotgun (WGS) entry which is preliminary data.</text>
</comment>
<dbReference type="PROSITE" id="PS50011">
    <property type="entry name" value="PROTEIN_KINASE_DOM"/>
    <property type="match status" value="1"/>
</dbReference>
<reference evidence="3 4" key="1">
    <citation type="submission" date="2018-10" db="EMBL/GenBank/DDBJ databases">
        <title>Robbsia sp. DHC34, isolated from soil.</title>
        <authorList>
            <person name="Gao Z.-H."/>
            <person name="Qiu L.-H."/>
        </authorList>
    </citation>
    <scope>NUCLEOTIDE SEQUENCE [LARGE SCALE GENOMIC DNA]</scope>
    <source>
        <strain evidence="3 4">DHC34</strain>
    </source>
</reference>
<feature type="domain" description="Protein kinase" evidence="2">
    <location>
        <begin position="31"/>
        <end position="315"/>
    </location>
</feature>
<evidence type="ECO:0000259" key="2">
    <source>
        <dbReference type="PROSITE" id="PS50011"/>
    </source>
</evidence>
<dbReference type="SUPFAM" id="SSF56112">
    <property type="entry name" value="Protein kinase-like (PK-like)"/>
    <property type="match status" value="1"/>
</dbReference>
<organism evidence="3 4">
    <name type="scientific">Pararobbsia silviterrae</name>
    <dbReference type="NCBI Taxonomy" id="1792498"/>
    <lineage>
        <taxon>Bacteria</taxon>
        <taxon>Pseudomonadati</taxon>
        <taxon>Pseudomonadota</taxon>
        <taxon>Betaproteobacteria</taxon>
        <taxon>Burkholderiales</taxon>
        <taxon>Burkholderiaceae</taxon>
        <taxon>Pararobbsia</taxon>
    </lineage>
</organism>
<dbReference type="InterPro" id="IPR000719">
    <property type="entry name" value="Prot_kinase_dom"/>
</dbReference>
<dbReference type="InterPro" id="IPR011009">
    <property type="entry name" value="Kinase-like_dom_sf"/>
</dbReference>
<evidence type="ECO:0000313" key="3">
    <source>
        <dbReference type="EMBL" id="RKP57524.1"/>
    </source>
</evidence>
<name>A0A494YC34_9BURK</name>
<evidence type="ECO:0000313" key="4">
    <source>
        <dbReference type="Proteomes" id="UP000270342"/>
    </source>
</evidence>
<feature type="region of interest" description="Disordered" evidence="1">
    <location>
        <begin position="1"/>
        <end position="20"/>
    </location>
</feature>
<dbReference type="Gene3D" id="1.10.510.10">
    <property type="entry name" value="Transferase(Phosphotransferase) domain 1"/>
    <property type="match status" value="1"/>
</dbReference>
<dbReference type="AlphaFoldDB" id="A0A494YC34"/>
<dbReference type="GO" id="GO:0005524">
    <property type="term" value="F:ATP binding"/>
    <property type="evidence" value="ECO:0007669"/>
    <property type="project" value="InterPro"/>
</dbReference>
<accession>A0A494YC34</accession>
<dbReference type="OrthoDB" id="5782056at2"/>
<sequence length="706" mass="78196">MSVDGFDSMPADAHASSSEVERVFDDAGREVALGALLGEGGEGRVYALREHPGSVAKLYREPLPARHQAKLRAMTALGDSYLRTIAAWPSGVLFADGARVAGFTMRRVDGYEPVHHLYSPVQRKQFFAHADYAFLVAAARNIAAAFDAIHAHGHVVGDVNQGNLVIRRDSVACFIDCDSFDIHALGTRFACEVGVQHFTPPELQAVPSFAEAARTPNHDAFGLAVLVFHLLFMGRHPYAGIHAAGDMPIEQAIAEYRFAYGPHREARGMQTPPHALALETVSPTIAALFEAAFTEAGATNTRPSARDWVQALDTFGRSLRTCATDSIHRFPAHLRGCPWCEIETRTGMQYFLPTLPAAGTHLALPDNADIQQVWQRIAALGDPEGHPDLAAPKSTSSAMRAAAMRAAADRASSTLTSSAHGVHPLRMRRRIAHAMALAWTLASIVGAVFVPEARIGLAVLWPFAWVADLMLAERPYRREYLRRRDAFERAQHEYDVLLARYRKIRHSRAFADKLRALERAKRGLDALPRGYQRERQKLFALVREKQRDKFLSAYVLADTKFAAIGPGRKATLASFGIETAADVVEPMLGKVKGLGEVARGELLAWRAEIEARFAFDPQGGTDPRDLQWLNRQFANRRARVEKTLREGLRDLQKLDIENQRMRLHALAELQGASVALAQTEADYRALTGAHRRRRLRWRLRRGAGLP</sequence>